<evidence type="ECO:0000259" key="3">
    <source>
        <dbReference type="PROSITE" id="PS51186"/>
    </source>
</evidence>
<organism evidence="4 5">
    <name type="scientific">Celeribacter neptunius</name>
    <dbReference type="NCBI Taxonomy" id="588602"/>
    <lineage>
        <taxon>Bacteria</taxon>
        <taxon>Pseudomonadati</taxon>
        <taxon>Pseudomonadota</taxon>
        <taxon>Alphaproteobacteria</taxon>
        <taxon>Rhodobacterales</taxon>
        <taxon>Roseobacteraceae</taxon>
        <taxon>Celeribacter</taxon>
    </lineage>
</organism>
<reference evidence="5" key="1">
    <citation type="submission" date="2016-10" db="EMBL/GenBank/DDBJ databases">
        <authorList>
            <person name="Varghese N."/>
            <person name="Submissions S."/>
        </authorList>
    </citation>
    <scope>NUCLEOTIDE SEQUENCE [LARGE SCALE GENOMIC DNA]</scope>
    <source>
        <strain evidence="5">DSM 26471</strain>
    </source>
</reference>
<keyword evidence="2" id="KW-0012">Acyltransferase</keyword>
<dbReference type="EMBL" id="FORH01000003">
    <property type="protein sequence ID" value="SFJ33488.1"/>
    <property type="molecule type" value="Genomic_DNA"/>
</dbReference>
<gene>
    <name evidence="4" type="ORF">SAMN04487991_1838</name>
</gene>
<dbReference type="Proteomes" id="UP000199630">
    <property type="component" value="Unassembled WGS sequence"/>
</dbReference>
<evidence type="ECO:0000313" key="4">
    <source>
        <dbReference type="EMBL" id="SFJ33488.1"/>
    </source>
</evidence>
<dbReference type="OrthoDB" id="9804026at2"/>
<dbReference type="InterPro" id="IPR050680">
    <property type="entry name" value="YpeA/RimI_acetyltransf"/>
</dbReference>
<sequence>MPSLSSQLLAEIHAACFETPRPWSAQEFDSLLSMKGVFLVTGEGPSFALGRYVPHECELLTLAVAPEARGRGFGRAMLRAYEKEADRRIALKSFLEVAEDNAVAISLYRAEGYSESGRRKHYYTRPDRSKIDALIFTKRIKHT</sequence>
<dbReference type="STRING" id="588602.SAMN04487991_1838"/>
<dbReference type="RefSeq" id="WP_090060218.1">
    <property type="nucleotide sequence ID" value="NZ_FORH01000003.1"/>
</dbReference>
<dbReference type="PANTHER" id="PTHR43420">
    <property type="entry name" value="ACETYLTRANSFERASE"/>
    <property type="match status" value="1"/>
</dbReference>
<keyword evidence="1 4" id="KW-0808">Transferase</keyword>
<dbReference type="InterPro" id="IPR000182">
    <property type="entry name" value="GNAT_dom"/>
</dbReference>
<dbReference type="AlphaFoldDB" id="A0A1I3QHI3"/>
<evidence type="ECO:0000256" key="2">
    <source>
        <dbReference type="ARBA" id="ARBA00023315"/>
    </source>
</evidence>
<dbReference type="InterPro" id="IPR016181">
    <property type="entry name" value="Acyl_CoA_acyltransferase"/>
</dbReference>
<dbReference type="Pfam" id="PF00583">
    <property type="entry name" value="Acetyltransf_1"/>
    <property type="match status" value="1"/>
</dbReference>
<name>A0A1I3QHI3_9RHOB</name>
<feature type="domain" description="N-acetyltransferase" evidence="3">
    <location>
        <begin position="1"/>
        <end position="141"/>
    </location>
</feature>
<dbReference type="PROSITE" id="PS51186">
    <property type="entry name" value="GNAT"/>
    <property type="match status" value="1"/>
</dbReference>
<dbReference type="SUPFAM" id="SSF55729">
    <property type="entry name" value="Acyl-CoA N-acyltransferases (Nat)"/>
    <property type="match status" value="1"/>
</dbReference>
<keyword evidence="5" id="KW-1185">Reference proteome</keyword>
<dbReference type="GO" id="GO:0016747">
    <property type="term" value="F:acyltransferase activity, transferring groups other than amino-acyl groups"/>
    <property type="evidence" value="ECO:0007669"/>
    <property type="project" value="InterPro"/>
</dbReference>
<accession>A0A1I3QHI3</accession>
<proteinExistence type="predicted"/>
<dbReference type="CDD" id="cd04301">
    <property type="entry name" value="NAT_SF"/>
    <property type="match status" value="1"/>
</dbReference>
<protein>
    <submittedName>
        <fullName evidence="4">Ribosomal-protein-alanine N-acetyltransferase</fullName>
    </submittedName>
</protein>
<dbReference type="PANTHER" id="PTHR43420:SF12">
    <property type="entry name" value="N-ACETYLTRANSFERASE DOMAIN-CONTAINING PROTEIN"/>
    <property type="match status" value="1"/>
</dbReference>
<evidence type="ECO:0000313" key="5">
    <source>
        <dbReference type="Proteomes" id="UP000199630"/>
    </source>
</evidence>
<dbReference type="Gene3D" id="3.40.630.30">
    <property type="match status" value="1"/>
</dbReference>
<evidence type="ECO:0000256" key="1">
    <source>
        <dbReference type="ARBA" id="ARBA00022679"/>
    </source>
</evidence>